<dbReference type="Pfam" id="PF00756">
    <property type="entry name" value="Esterase"/>
    <property type="match status" value="1"/>
</dbReference>
<feature type="region of interest" description="Disordered" evidence="1">
    <location>
        <begin position="51"/>
        <end position="78"/>
    </location>
</feature>
<protein>
    <submittedName>
        <fullName evidence="2">Enterochelin esterase</fullName>
    </submittedName>
</protein>
<keyword evidence="3" id="KW-1185">Reference proteome</keyword>
<accession>A0A426Q3N9</accession>
<gene>
    <name evidence="2" type="ORF">CXF42_07665</name>
</gene>
<feature type="compositionally biased region" description="Low complexity" evidence="1">
    <location>
        <begin position="22"/>
        <end position="39"/>
    </location>
</feature>
<dbReference type="Gene3D" id="3.40.50.1820">
    <property type="entry name" value="alpha/beta hydrolase"/>
    <property type="match status" value="1"/>
</dbReference>
<evidence type="ECO:0000313" key="2">
    <source>
        <dbReference type="EMBL" id="RRQ03323.1"/>
    </source>
</evidence>
<dbReference type="RefSeq" id="WP_125186997.1">
    <property type="nucleotide sequence ID" value="NZ_PQNN01000010.1"/>
</dbReference>
<proteinExistence type="predicted"/>
<dbReference type="PANTHER" id="PTHR48098:SF3">
    <property type="entry name" value="IRON(III) ENTEROBACTIN ESTERASE"/>
    <property type="match status" value="1"/>
</dbReference>
<dbReference type="EMBL" id="PQNQ01000020">
    <property type="protein sequence ID" value="RRQ03323.1"/>
    <property type="molecule type" value="Genomic_DNA"/>
</dbReference>
<dbReference type="Proteomes" id="UP000278422">
    <property type="component" value="Unassembled WGS sequence"/>
</dbReference>
<sequence>MSTDETTAGTPGTVGAAGGGAPVRVTVPAGDAGDTAPGTAVVFEDPWRTAAADTAASDTAAGDTADPDAPPTGPSAAPLSVTLAPGTAATYSLLVDGTRTADPANPDAAGPTASLVHHPSVDRSLWPARPADAVADMPGSRLRLDRAVLGRRATLRLDVPDADDTDTTATASDVPDAARPLPVVVVLDGDDWIHLHDLTTALDTAVTRGLLPPHARVFVPAAPDRAEFADPAAAEGLVGPLLDTVTGAVAAAGARPGPVVLVGQSLGGLGAVLGALADRGRGRVAGVLAQSPSLWWPGAEEGDDAPLSGPAGGDLVQRAAGAAGADAGAAGADAGADAGAAGAGMARLLLTVGEGEPEMHRHVDAGAEALRRLGADVTVRRVPGGHDRAMWRLGIVPGLAELLA</sequence>
<evidence type="ECO:0000313" key="3">
    <source>
        <dbReference type="Proteomes" id="UP000278422"/>
    </source>
</evidence>
<name>A0A426Q3N9_9CORY</name>
<dbReference type="InterPro" id="IPR000801">
    <property type="entry name" value="Esterase-like"/>
</dbReference>
<dbReference type="PANTHER" id="PTHR48098">
    <property type="entry name" value="ENTEROCHELIN ESTERASE-RELATED"/>
    <property type="match status" value="1"/>
</dbReference>
<evidence type="ECO:0000256" key="1">
    <source>
        <dbReference type="SAM" id="MobiDB-lite"/>
    </source>
</evidence>
<dbReference type="InterPro" id="IPR050583">
    <property type="entry name" value="Mycobacterial_A85_antigen"/>
</dbReference>
<dbReference type="SUPFAM" id="SSF53474">
    <property type="entry name" value="alpha/beta-Hydrolases"/>
    <property type="match status" value="1"/>
</dbReference>
<dbReference type="AlphaFoldDB" id="A0A426Q3N9"/>
<comment type="caution">
    <text evidence="2">The sequence shown here is derived from an EMBL/GenBank/DDBJ whole genome shotgun (WGS) entry which is preliminary data.</text>
</comment>
<dbReference type="InterPro" id="IPR029058">
    <property type="entry name" value="AB_hydrolase_fold"/>
</dbReference>
<organism evidence="2 3">
    <name type="scientific">Corynebacterium bovis</name>
    <dbReference type="NCBI Taxonomy" id="36808"/>
    <lineage>
        <taxon>Bacteria</taxon>
        <taxon>Bacillati</taxon>
        <taxon>Actinomycetota</taxon>
        <taxon>Actinomycetes</taxon>
        <taxon>Mycobacteriales</taxon>
        <taxon>Corynebacteriaceae</taxon>
        <taxon>Corynebacterium</taxon>
    </lineage>
</organism>
<reference evidence="2 3" key="1">
    <citation type="submission" date="2018-01" db="EMBL/GenBank/DDBJ databases">
        <title>Twenty Corynebacterium bovis Genomes.</title>
        <authorList>
            <person name="Gulvik C.A."/>
        </authorList>
    </citation>
    <scope>NUCLEOTIDE SEQUENCE [LARGE SCALE GENOMIC DNA]</scope>
    <source>
        <strain evidence="2 3">16-2004</strain>
    </source>
</reference>
<feature type="compositionally biased region" description="Low complexity" evidence="1">
    <location>
        <begin position="51"/>
        <end position="64"/>
    </location>
</feature>
<feature type="region of interest" description="Disordered" evidence="1">
    <location>
        <begin position="1"/>
        <end position="39"/>
    </location>
</feature>
<feature type="compositionally biased region" description="Low complexity" evidence="1">
    <location>
        <begin position="1"/>
        <end position="14"/>
    </location>
</feature>